<feature type="domain" description="Protein kinase" evidence="14">
    <location>
        <begin position="430"/>
        <end position="716"/>
    </location>
</feature>
<dbReference type="GO" id="GO:0030553">
    <property type="term" value="F:cGMP binding"/>
    <property type="evidence" value="ECO:0007669"/>
    <property type="project" value="UniProtKB-KW"/>
</dbReference>
<keyword evidence="3" id="KW-0723">Serine/threonine-protein kinase</keyword>
<keyword evidence="18" id="KW-1185">Reference proteome</keyword>
<comment type="catalytic activity">
    <reaction evidence="11">
        <text>L-seryl-[protein] + ATP = O-phospho-L-seryl-[protein] + ADP + H(+)</text>
        <dbReference type="Rhea" id="RHEA:17989"/>
        <dbReference type="Rhea" id="RHEA-COMP:9863"/>
        <dbReference type="Rhea" id="RHEA-COMP:11604"/>
        <dbReference type="ChEBI" id="CHEBI:15378"/>
        <dbReference type="ChEBI" id="CHEBI:29999"/>
        <dbReference type="ChEBI" id="CHEBI:30616"/>
        <dbReference type="ChEBI" id="CHEBI:83421"/>
        <dbReference type="ChEBI" id="CHEBI:456216"/>
        <dbReference type="EC" id="2.7.11.12"/>
    </reaction>
</comment>
<accession>K0RPP1</accession>
<keyword evidence="8 12" id="KW-0067">ATP-binding</keyword>
<dbReference type="Pfam" id="PF00027">
    <property type="entry name" value="cNMP_binding"/>
    <property type="match status" value="1"/>
</dbReference>
<dbReference type="SMART" id="SM00220">
    <property type="entry name" value="S_TKc"/>
    <property type="match status" value="1"/>
</dbReference>
<keyword evidence="4" id="KW-0140">cGMP</keyword>
<feature type="domain" description="Cyclic nucleotide-binding" evidence="15">
    <location>
        <begin position="162"/>
        <end position="290"/>
    </location>
</feature>
<proteinExistence type="inferred from homology"/>
<dbReference type="Proteomes" id="UP000266841">
    <property type="component" value="Unassembled WGS sequence"/>
</dbReference>
<dbReference type="InterPro" id="IPR000961">
    <property type="entry name" value="AGC-kinase_C"/>
</dbReference>
<evidence type="ECO:0000256" key="8">
    <source>
        <dbReference type="ARBA" id="ARBA00022840"/>
    </source>
</evidence>
<keyword evidence="6 12" id="KW-0547">Nucleotide-binding</keyword>
<evidence type="ECO:0000259" key="14">
    <source>
        <dbReference type="PROSITE" id="PS50011"/>
    </source>
</evidence>
<feature type="compositionally biased region" description="Polar residues" evidence="13">
    <location>
        <begin position="1"/>
        <end position="12"/>
    </location>
</feature>
<dbReference type="PROSITE" id="PS00107">
    <property type="entry name" value="PROTEIN_KINASE_ATP"/>
    <property type="match status" value="1"/>
</dbReference>
<dbReference type="eggNOG" id="KOG0614">
    <property type="taxonomic scope" value="Eukaryota"/>
</dbReference>
<evidence type="ECO:0000256" key="9">
    <source>
        <dbReference type="ARBA" id="ARBA00022992"/>
    </source>
</evidence>
<dbReference type="InterPro" id="IPR018488">
    <property type="entry name" value="cNMP-bd_CS"/>
</dbReference>
<dbReference type="PROSITE" id="PS50011">
    <property type="entry name" value="PROTEIN_KINASE_DOM"/>
    <property type="match status" value="1"/>
</dbReference>
<evidence type="ECO:0000259" key="16">
    <source>
        <dbReference type="PROSITE" id="PS51285"/>
    </source>
</evidence>
<comment type="similarity">
    <text evidence="1">Belongs to the protein kinase superfamily. AGC Ser/Thr protein kinase family. cGMP subfamily.</text>
</comment>
<evidence type="ECO:0000256" key="13">
    <source>
        <dbReference type="SAM" id="MobiDB-lite"/>
    </source>
</evidence>
<dbReference type="PROSITE" id="PS00889">
    <property type="entry name" value="CNMP_BINDING_2"/>
    <property type="match status" value="1"/>
</dbReference>
<evidence type="ECO:0000256" key="12">
    <source>
        <dbReference type="PROSITE-ProRule" id="PRU10141"/>
    </source>
</evidence>
<dbReference type="PROSITE" id="PS51285">
    <property type="entry name" value="AGC_KINASE_CTER"/>
    <property type="match status" value="1"/>
</dbReference>
<dbReference type="Gene3D" id="1.10.510.10">
    <property type="entry name" value="Transferase(Phosphotransferase) domain 1"/>
    <property type="match status" value="1"/>
</dbReference>
<dbReference type="Pfam" id="PF00069">
    <property type="entry name" value="Pkinase"/>
    <property type="match status" value="1"/>
</dbReference>
<keyword evidence="5" id="KW-0808">Transferase</keyword>
<evidence type="ECO:0000256" key="11">
    <source>
        <dbReference type="ARBA" id="ARBA00047462"/>
    </source>
</evidence>
<dbReference type="FunFam" id="1.10.510.10:FF:000210">
    <property type="entry name" value="Non-specific serine/threonine protein kinase"/>
    <property type="match status" value="1"/>
</dbReference>
<dbReference type="Gene3D" id="3.30.200.20">
    <property type="entry name" value="Phosphorylase Kinase, domain 1"/>
    <property type="match status" value="1"/>
</dbReference>
<feature type="domain" description="Cyclic nucleotide-binding" evidence="15">
    <location>
        <begin position="298"/>
        <end position="377"/>
    </location>
</feature>
<dbReference type="GO" id="GO:0004692">
    <property type="term" value="F:cGMP-dependent protein kinase activity"/>
    <property type="evidence" value="ECO:0007669"/>
    <property type="project" value="UniProtKB-EC"/>
</dbReference>
<reference evidence="17 18" key="1">
    <citation type="journal article" date="2012" name="Genome Biol.">
        <title>Genome and low-iron response of an oceanic diatom adapted to chronic iron limitation.</title>
        <authorList>
            <person name="Lommer M."/>
            <person name="Specht M."/>
            <person name="Roy A.S."/>
            <person name="Kraemer L."/>
            <person name="Andreson R."/>
            <person name="Gutowska M.A."/>
            <person name="Wolf J."/>
            <person name="Bergner S.V."/>
            <person name="Schilhabel M.B."/>
            <person name="Klostermeier U.C."/>
            <person name="Beiko R.G."/>
            <person name="Rosenstiel P."/>
            <person name="Hippler M."/>
            <person name="Laroche J."/>
        </authorList>
    </citation>
    <scope>NUCLEOTIDE SEQUENCE [LARGE SCALE GENOMIC DNA]</scope>
    <source>
        <strain evidence="17 18">CCMP1005</strain>
    </source>
</reference>
<evidence type="ECO:0000313" key="18">
    <source>
        <dbReference type="Proteomes" id="UP000266841"/>
    </source>
</evidence>
<evidence type="ECO:0000313" key="17">
    <source>
        <dbReference type="EMBL" id="EJK55080.1"/>
    </source>
</evidence>
<dbReference type="SUPFAM" id="SSF51206">
    <property type="entry name" value="cAMP-binding domain-like"/>
    <property type="match status" value="2"/>
</dbReference>
<dbReference type="InterPro" id="IPR000719">
    <property type="entry name" value="Prot_kinase_dom"/>
</dbReference>
<dbReference type="PANTHER" id="PTHR24353:SF147">
    <property type="entry name" value="CGMP-DEPENDENT SERINE_THREONIN PROTEIN KINASE-RELATED"/>
    <property type="match status" value="1"/>
</dbReference>
<keyword evidence="7" id="KW-0418">Kinase</keyword>
<dbReference type="PROSITE" id="PS50042">
    <property type="entry name" value="CNMP_BINDING_3"/>
    <property type="match status" value="2"/>
</dbReference>
<evidence type="ECO:0000256" key="3">
    <source>
        <dbReference type="ARBA" id="ARBA00022527"/>
    </source>
</evidence>
<dbReference type="PRINTS" id="PR00103">
    <property type="entry name" value="CAMPKINASE"/>
</dbReference>
<dbReference type="EMBL" id="AGNL01034758">
    <property type="protein sequence ID" value="EJK55080.1"/>
    <property type="molecule type" value="Genomic_DNA"/>
</dbReference>
<dbReference type="SUPFAM" id="SSF56112">
    <property type="entry name" value="Protein kinase-like (PK-like)"/>
    <property type="match status" value="1"/>
</dbReference>
<evidence type="ECO:0000256" key="10">
    <source>
        <dbReference type="ARBA" id="ARBA00047298"/>
    </source>
</evidence>
<dbReference type="AlphaFoldDB" id="K0RPP1"/>
<evidence type="ECO:0000256" key="2">
    <source>
        <dbReference type="ARBA" id="ARBA00012428"/>
    </source>
</evidence>
<dbReference type="InterPro" id="IPR011009">
    <property type="entry name" value="Kinase-like_dom_sf"/>
</dbReference>
<feature type="compositionally biased region" description="Low complexity" evidence="13">
    <location>
        <begin position="21"/>
        <end position="39"/>
    </location>
</feature>
<dbReference type="Gene3D" id="2.60.120.10">
    <property type="entry name" value="Jelly Rolls"/>
    <property type="match status" value="2"/>
</dbReference>
<dbReference type="GO" id="GO:0005524">
    <property type="term" value="F:ATP binding"/>
    <property type="evidence" value="ECO:0007669"/>
    <property type="project" value="UniProtKB-UniRule"/>
</dbReference>
<dbReference type="OMA" id="FYCTTSD"/>
<comment type="catalytic activity">
    <reaction evidence="10">
        <text>L-threonyl-[protein] + ATP = O-phospho-L-threonyl-[protein] + ADP + H(+)</text>
        <dbReference type="Rhea" id="RHEA:46608"/>
        <dbReference type="Rhea" id="RHEA-COMP:11060"/>
        <dbReference type="Rhea" id="RHEA-COMP:11605"/>
        <dbReference type="ChEBI" id="CHEBI:15378"/>
        <dbReference type="ChEBI" id="CHEBI:30013"/>
        <dbReference type="ChEBI" id="CHEBI:30616"/>
        <dbReference type="ChEBI" id="CHEBI:61977"/>
        <dbReference type="ChEBI" id="CHEBI:456216"/>
        <dbReference type="EC" id="2.7.11.12"/>
    </reaction>
</comment>
<dbReference type="InterPro" id="IPR008271">
    <property type="entry name" value="Ser/Thr_kinase_AS"/>
</dbReference>
<evidence type="ECO:0000256" key="4">
    <source>
        <dbReference type="ARBA" id="ARBA00022535"/>
    </source>
</evidence>
<feature type="domain" description="AGC-kinase C-terminal" evidence="16">
    <location>
        <begin position="717"/>
        <end position="768"/>
    </location>
</feature>
<dbReference type="CDD" id="cd00038">
    <property type="entry name" value="CAP_ED"/>
    <property type="match status" value="2"/>
</dbReference>
<evidence type="ECO:0000259" key="15">
    <source>
        <dbReference type="PROSITE" id="PS50042"/>
    </source>
</evidence>
<organism evidence="17 18">
    <name type="scientific">Thalassiosira oceanica</name>
    <name type="common">Marine diatom</name>
    <dbReference type="NCBI Taxonomy" id="159749"/>
    <lineage>
        <taxon>Eukaryota</taxon>
        <taxon>Sar</taxon>
        <taxon>Stramenopiles</taxon>
        <taxon>Ochrophyta</taxon>
        <taxon>Bacillariophyta</taxon>
        <taxon>Coscinodiscophyceae</taxon>
        <taxon>Thalassiosirophycidae</taxon>
        <taxon>Thalassiosirales</taxon>
        <taxon>Thalassiosiraceae</taxon>
        <taxon>Thalassiosira</taxon>
    </lineage>
</organism>
<dbReference type="SMART" id="SM00100">
    <property type="entry name" value="cNMP"/>
    <property type="match status" value="2"/>
</dbReference>
<dbReference type="InterPro" id="IPR014710">
    <property type="entry name" value="RmlC-like_jellyroll"/>
</dbReference>
<dbReference type="InterPro" id="IPR018490">
    <property type="entry name" value="cNMP-bd_dom_sf"/>
</dbReference>
<dbReference type="InterPro" id="IPR000595">
    <property type="entry name" value="cNMP-bd_dom"/>
</dbReference>
<gene>
    <name evidence="17" type="ORF">THAOC_25221</name>
</gene>
<dbReference type="OrthoDB" id="63267at2759"/>
<protein>
    <recommendedName>
        <fullName evidence="2">cGMP-dependent protein kinase</fullName>
        <ecNumber evidence="2">2.7.11.12</ecNumber>
    </recommendedName>
</protein>
<evidence type="ECO:0000256" key="1">
    <source>
        <dbReference type="ARBA" id="ARBA00006352"/>
    </source>
</evidence>
<evidence type="ECO:0000256" key="6">
    <source>
        <dbReference type="ARBA" id="ARBA00022741"/>
    </source>
</evidence>
<keyword evidence="9" id="KW-0142">cGMP-binding</keyword>
<dbReference type="PANTHER" id="PTHR24353">
    <property type="entry name" value="CYCLIC NUCLEOTIDE-DEPENDENT PROTEIN KINASE"/>
    <property type="match status" value="1"/>
</dbReference>
<dbReference type="EC" id="2.7.11.12" evidence="2"/>
<comment type="caution">
    <text evidence="17">The sequence shown here is derived from an EMBL/GenBank/DDBJ whole genome shotgun (WGS) entry which is preliminary data.</text>
</comment>
<dbReference type="InterPro" id="IPR017441">
    <property type="entry name" value="Protein_kinase_ATP_BS"/>
</dbReference>
<evidence type="ECO:0000256" key="5">
    <source>
        <dbReference type="ARBA" id="ARBA00022679"/>
    </source>
</evidence>
<name>K0RPP1_THAOC</name>
<feature type="region of interest" description="Disordered" evidence="13">
    <location>
        <begin position="1"/>
        <end position="49"/>
    </location>
</feature>
<feature type="binding site" evidence="12">
    <location>
        <position position="464"/>
    </location>
    <ligand>
        <name>ATP</name>
        <dbReference type="ChEBI" id="CHEBI:30616"/>
    </ligand>
</feature>
<dbReference type="PROSITE" id="PS00108">
    <property type="entry name" value="PROTEIN_KINASE_ST"/>
    <property type="match status" value="1"/>
</dbReference>
<sequence length="768" mass="86249">MGCTQSASTATGANVEVEGQTSRAPQSAPATTPAAPSTTHDTQPAPQAAPNVVQRYTQKYFEAMTPVEAISEITQGKPLDALDVGDFMSAKSEIMFLRQFAKQYLDEVKVEEDDDDGGQRFDSQVRGAMYDKQDFSSFKKMSYEKSEDTRALIYESIKNNDLFEDDSKEELVSLIDVFKPVSHKRGDKVISRGSTGDEFYVVESGSLSIHMQVDGQDESANRTKNEVKVGDYKRGSTFGELALIFGSPRAATIIATTDVKLWTLDRETYRNLISLIRYEEHQRKREFLKSCVVSGQNFGDIFETWQIEDLTIATKIDQFKKGDVILREGELGDTMFVIRTGTVESSLKGKLQENIGEKRVIGTTSLTKGSVAPYTSTDDSGVEENEEVLFATENRAHPRRSHYTQIARYVSEPVPEPYFLSDVANPRKSSTLNGALGKGAFGKVFLAEAQGTKAKDTKHLFALKKLTKDYICKKNQEEHVLNEFSIMKMMTEMEHVSRSANKQFPNRRNSFPFFFKPNIIGLHCAMQDNKFLYFLLDLLPGKELMYHLKKDRKFSEATTRFYAATVVLAFEELHSLVIAYRDLKPENIVLSKKGYGVMVDFGLAKEVDDGQTYTFCGTPDYLAPEIIRGTGHDWGVDYWCLGIFLYELTNGSAPFLARNQLSRTRKILKGVEYIKMPTNFSNGLIDLITSLLDNDQSKRLGRMSNGVQGIKNHRWFAGIDWEGLLKQTISAPITPDLPEDLTELGDKAITSADPIPDSDWHPNLEVII</sequence>
<evidence type="ECO:0000256" key="7">
    <source>
        <dbReference type="ARBA" id="ARBA00022777"/>
    </source>
</evidence>